<keyword evidence="5" id="KW-0274">FAD</keyword>
<evidence type="ECO:0000256" key="5">
    <source>
        <dbReference type="ARBA" id="ARBA00022827"/>
    </source>
</evidence>
<keyword evidence="4" id="KW-0285">Flavoprotein</keyword>
<dbReference type="PANTHER" id="PTHR22912">
    <property type="entry name" value="DISULFIDE OXIDOREDUCTASE"/>
    <property type="match status" value="1"/>
</dbReference>
<evidence type="ECO:0000256" key="8">
    <source>
        <dbReference type="ARBA" id="ARBA00033023"/>
    </source>
</evidence>
<evidence type="ECO:0000256" key="6">
    <source>
        <dbReference type="ARBA" id="ARBA00023027"/>
    </source>
</evidence>
<dbReference type="Proteomes" id="UP001304683">
    <property type="component" value="Chromosome"/>
</dbReference>
<comment type="cofactor">
    <cofactor evidence="1">
        <name>FAD</name>
        <dbReference type="ChEBI" id="CHEBI:57692"/>
    </cofactor>
</comment>
<dbReference type="SUPFAM" id="SSF55424">
    <property type="entry name" value="FAD/NAD-linked reductases, dimerisation (C-terminal) domain"/>
    <property type="match status" value="1"/>
</dbReference>
<dbReference type="InterPro" id="IPR050151">
    <property type="entry name" value="Class-I_Pyr_Nuc-Dis_Oxidored"/>
</dbReference>
<feature type="domain" description="FAD/NAD(P)-binding" evidence="11">
    <location>
        <begin position="315"/>
        <end position="387"/>
    </location>
</feature>
<evidence type="ECO:0000256" key="4">
    <source>
        <dbReference type="ARBA" id="ARBA00022630"/>
    </source>
</evidence>
<dbReference type="InterPro" id="IPR001100">
    <property type="entry name" value="Pyr_nuc-diS_OxRdtase"/>
</dbReference>
<evidence type="ECO:0000259" key="11">
    <source>
        <dbReference type="Pfam" id="PF07992"/>
    </source>
</evidence>
<dbReference type="PIRSF" id="PIRSF000350">
    <property type="entry name" value="Mercury_reductase_MerA"/>
    <property type="match status" value="1"/>
</dbReference>
<feature type="domain" description="FAD/NAD(P)-binding" evidence="11">
    <location>
        <begin position="11"/>
        <end position="250"/>
    </location>
</feature>
<comment type="similarity">
    <text evidence="2">Belongs to the class-I pyridine nucleotide-disulfide oxidoreductase family.</text>
</comment>
<dbReference type="Gene3D" id="3.50.50.60">
    <property type="entry name" value="FAD/NAD(P)-binding domain"/>
    <property type="match status" value="4"/>
</dbReference>
<dbReference type="Pfam" id="PF07992">
    <property type="entry name" value="Pyr_redox_2"/>
    <property type="match status" value="2"/>
</dbReference>
<gene>
    <name evidence="12" type="ORF">Q5761_09280</name>
</gene>
<feature type="region of interest" description="Disordered" evidence="9">
    <location>
        <begin position="267"/>
        <end position="292"/>
    </location>
</feature>
<dbReference type="PRINTS" id="PR00411">
    <property type="entry name" value="PNDRDTASEI"/>
</dbReference>
<evidence type="ECO:0000256" key="1">
    <source>
        <dbReference type="ARBA" id="ARBA00001974"/>
    </source>
</evidence>
<organism evidence="12 13">
    <name type="scientific">Thermaerobacter composti</name>
    <dbReference type="NCBI Taxonomy" id="554949"/>
    <lineage>
        <taxon>Bacteria</taxon>
        <taxon>Bacillati</taxon>
        <taxon>Bacillota</taxon>
        <taxon>Clostridia</taxon>
        <taxon>Eubacteriales</taxon>
        <taxon>Clostridiales Family XVII. Incertae Sedis</taxon>
        <taxon>Thermaerobacter</taxon>
    </lineage>
</organism>
<dbReference type="RefSeq" id="WP_318750371.1">
    <property type="nucleotide sequence ID" value="NZ_CP132508.1"/>
</dbReference>
<accession>A0ABZ0QQ58</accession>
<evidence type="ECO:0000259" key="10">
    <source>
        <dbReference type="Pfam" id="PF02852"/>
    </source>
</evidence>
<dbReference type="SUPFAM" id="SSF51905">
    <property type="entry name" value="FAD/NAD(P)-binding domain"/>
    <property type="match status" value="1"/>
</dbReference>
<dbReference type="PANTHER" id="PTHR22912:SF160">
    <property type="entry name" value="DIHYDROLIPOYL DEHYDROGENASE"/>
    <property type="match status" value="1"/>
</dbReference>
<dbReference type="EMBL" id="CP132508">
    <property type="protein sequence ID" value="WPD18545.1"/>
    <property type="molecule type" value="Genomic_DNA"/>
</dbReference>
<evidence type="ECO:0000313" key="12">
    <source>
        <dbReference type="EMBL" id="WPD18545.1"/>
    </source>
</evidence>
<proteinExistence type="inferred from homology"/>
<dbReference type="InterPro" id="IPR023753">
    <property type="entry name" value="FAD/NAD-binding_dom"/>
</dbReference>
<dbReference type="PRINTS" id="PR00368">
    <property type="entry name" value="FADPNR"/>
</dbReference>
<sequence>MVVGEVATETEVLIIGGGPGGYVAAIRAAQLGKDVTLVEKDRLGGVCLNVSCIPSKALIDAAKAYHRLSREAERGIVVEGARLDFGRLQGWKQSVVQRLTSGVEQLLKGHGVTVVKGRATFTGPNQVRVENPGGGSEVYRFQHCIVATGSRPVELPGFGFDGVRILDSSDALALDHLPLRLVVIGGGYIGLELGTAFDKLGSAVTVLELADQLLPGTDPELVQVVARRLRQLGVKVHTGVRVLGWEEEPGGEGVRVVFRPEPRGAGAASAATAGAGAAPGAAGRGAAAEGTGARSIGAGTGGSGGAGAAGAGSSGSEEQAVVADAVLVSVGRRPNTDGLGLERVGVELDERGRVQVDAQRRTRQRHIFAIGDIVPGPMLAHKASREGIVAAEVIAGLPAAADYVAVPAPVFTDPEIATVGLTEDQARQQGYDPVVGRFPYAANGRALTLGERDGFVKVVADRETGGVLGAGIVGPEASDLIAELALAVEMGATLQDLALTIHAHPTLSEAVMEAAEAGLGHAIHVLAGKSRRGDATAKRSATE</sequence>
<dbReference type="InterPro" id="IPR016156">
    <property type="entry name" value="FAD/NAD-linked_Rdtase_dimer_sf"/>
</dbReference>
<dbReference type="Pfam" id="PF02852">
    <property type="entry name" value="Pyr_redox_dim"/>
    <property type="match status" value="1"/>
</dbReference>
<evidence type="ECO:0000256" key="2">
    <source>
        <dbReference type="ARBA" id="ARBA00007532"/>
    </source>
</evidence>
<dbReference type="InterPro" id="IPR004099">
    <property type="entry name" value="Pyr_nucl-diS_OxRdtase_dimer"/>
</dbReference>
<keyword evidence="13" id="KW-1185">Reference proteome</keyword>
<evidence type="ECO:0000313" key="13">
    <source>
        <dbReference type="Proteomes" id="UP001304683"/>
    </source>
</evidence>
<dbReference type="Gene3D" id="3.30.390.30">
    <property type="match status" value="1"/>
</dbReference>
<dbReference type="InterPro" id="IPR036188">
    <property type="entry name" value="FAD/NAD-bd_sf"/>
</dbReference>
<evidence type="ECO:0000256" key="7">
    <source>
        <dbReference type="ARBA" id="ARBA00031281"/>
    </source>
</evidence>
<evidence type="ECO:0000256" key="3">
    <source>
        <dbReference type="ARBA" id="ARBA00016961"/>
    </source>
</evidence>
<reference evidence="12 13" key="1">
    <citation type="submission" date="2023-08" db="EMBL/GenBank/DDBJ databases">
        <title>Genome sequence of Thermaerobacter compostii strain Ins1, a spore-forming filamentous bacterium isolated from a deep geothermal reservoir.</title>
        <authorList>
            <person name="Bregnard D."/>
            <person name="Gonzalez D."/>
            <person name="Junier P."/>
        </authorList>
    </citation>
    <scope>NUCLEOTIDE SEQUENCE [LARGE SCALE GENOMIC DNA]</scope>
    <source>
        <strain evidence="12 13">Ins1</strain>
    </source>
</reference>
<keyword evidence="6" id="KW-0520">NAD</keyword>
<feature type="domain" description="Pyridine nucleotide-disulphide oxidoreductase dimerisation" evidence="10">
    <location>
        <begin position="406"/>
        <end position="515"/>
    </location>
</feature>
<name>A0ABZ0QQ58_9FIRM</name>
<evidence type="ECO:0000256" key="9">
    <source>
        <dbReference type="SAM" id="MobiDB-lite"/>
    </source>
</evidence>
<protein>
    <recommendedName>
        <fullName evidence="3">Dihydrolipoyl dehydrogenase</fullName>
    </recommendedName>
    <alternativeName>
        <fullName evidence="7">Dihydrolipoamide dehydrogenase</fullName>
    </alternativeName>
    <alternativeName>
        <fullName evidence="8">E3 component of pyruvate complex</fullName>
    </alternativeName>
</protein>